<organism evidence="1 2">
    <name type="scientific">Amnimonas aquatica</name>
    <dbReference type="NCBI Taxonomy" id="2094561"/>
    <lineage>
        <taxon>Bacteria</taxon>
        <taxon>Pseudomonadati</taxon>
        <taxon>Pseudomonadota</taxon>
        <taxon>Gammaproteobacteria</taxon>
        <taxon>Moraxellales</taxon>
        <taxon>Moraxellaceae</taxon>
        <taxon>Amnimonas</taxon>
    </lineage>
</organism>
<reference evidence="2" key="1">
    <citation type="submission" date="2018-02" db="EMBL/GenBank/DDBJ databases">
        <title>Genome sequencing of Solimonas sp. HR-BB.</title>
        <authorList>
            <person name="Lee Y."/>
            <person name="Jeon C.O."/>
        </authorList>
    </citation>
    <scope>NUCLEOTIDE SEQUENCE [LARGE SCALE GENOMIC DNA]</scope>
    <source>
        <strain evidence="2">HR-E</strain>
    </source>
</reference>
<dbReference type="Gene3D" id="3.90.280.10">
    <property type="entry name" value="PEBP-like"/>
    <property type="match status" value="1"/>
</dbReference>
<dbReference type="Pfam" id="PF01161">
    <property type="entry name" value="PBP"/>
    <property type="match status" value="1"/>
</dbReference>
<proteinExistence type="predicted"/>
<dbReference type="SUPFAM" id="SSF49777">
    <property type="entry name" value="PEBP-like"/>
    <property type="match status" value="1"/>
</dbReference>
<accession>A0A2P6AVF1</accession>
<dbReference type="PANTHER" id="PTHR30289:SF1">
    <property type="entry name" value="PEBP (PHOSPHATIDYLETHANOLAMINE-BINDING PROTEIN) FAMILY PROTEIN"/>
    <property type="match status" value="1"/>
</dbReference>
<feature type="non-terminal residue" evidence="1">
    <location>
        <position position="1"/>
    </location>
</feature>
<evidence type="ECO:0000313" key="1">
    <source>
        <dbReference type="EMBL" id="PQA52316.1"/>
    </source>
</evidence>
<dbReference type="AlphaFoldDB" id="A0A2P6AVF1"/>
<dbReference type="InterPro" id="IPR008914">
    <property type="entry name" value="PEBP"/>
</dbReference>
<dbReference type="EMBL" id="PTQZ01000002">
    <property type="protein sequence ID" value="PQA52316.1"/>
    <property type="molecule type" value="Genomic_DNA"/>
</dbReference>
<gene>
    <name evidence="1" type="ORF">C5O18_00150</name>
</gene>
<dbReference type="InterPro" id="IPR036610">
    <property type="entry name" value="PEBP-like_sf"/>
</dbReference>
<dbReference type="InterPro" id="IPR005247">
    <property type="entry name" value="YbhB_YbcL/LppC-like"/>
</dbReference>
<dbReference type="RefSeq" id="WP_105190868.1">
    <property type="nucleotide sequence ID" value="NZ_PTQZ01000002.1"/>
</dbReference>
<dbReference type="OrthoDB" id="9797506at2"/>
<comment type="caution">
    <text evidence="1">The sequence shown here is derived from an EMBL/GenBank/DDBJ whole genome shotgun (WGS) entry which is preliminary data.</text>
</comment>
<protein>
    <submittedName>
        <fullName evidence="1">YbhB/YbcL family Raf kinase inhibitor-like protein</fullName>
    </submittedName>
</protein>
<sequence length="149" mass="15895">VPSSGEDVNRGDRTVPYDLPRVDFYHWVLTDIPAGVTELAEAADADGLVPRGKPAGPSAAGVRGINDYTGWFAGDADMGGDYGGYDGPWPPFNDERLHRYRFTVYALDVDTLGLPPRTTGAEALAAISGHVLDQASITVTYALYPAARP</sequence>
<dbReference type="PANTHER" id="PTHR30289">
    <property type="entry name" value="UNCHARACTERIZED PROTEIN YBCL-RELATED"/>
    <property type="match status" value="1"/>
</dbReference>
<dbReference type="NCBIfam" id="TIGR00481">
    <property type="entry name" value="YbhB/YbcL family Raf kinase inhibitor-like protein"/>
    <property type="match status" value="1"/>
</dbReference>
<name>A0A2P6AVF1_9GAMM</name>
<evidence type="ECO:0000313" key="2">
    <source>
        <dbReference type="Proteomes" id="UP000243900"/>
    </source>
</evidence>
<keyword evidence="2" id="KW-1185">Reference proteome</keyword>
<dbReference type="CDD" id="cd00865">
    <property type="entry name" value="PEBP_bact_arch"/>
    <property type="match status" value="1"/>
</dbReference>
<dbReference type="Proteomes" id="UP000243900">
    <property type="component" value="Unassembled WGS sequence"/>
</dbReference>